<dbReference type="AlphaFoldDB" id="A0AAD9MYY9"/>
<evidence type="ECO:0000313" key="3">
    <source>
        <dbReference type="Proteomes" id="UP001208570"/>
    </source>
</evidence>
<accession>A0AAD9MYY9</accession>
<dbReference type="EMBL" id="JAODUP010000455">
    <property type="protein sequence ID" value="KAK2149363.1"/>
    <property type="molecule type" value="Genomic_DNA"/>
</dbReference>
<reference evidence="2" key="1">
    <citation type="journal article" date="2023" name="Mol. Biol. Evol.">
        <title>Third-Generation Sequencing Reveals the Adaptive Role of the Epigenome in Three Deep-Sea Polychaetes.</title>
        <authorList>
            <person name="Perez M."/>
            <person name="Aroh O."/>
            <person name="Sun Y."/>
            <person name="Lan Y."/>
            <person name="Juniper S.K."/>
            <person name="Young C.R."/>
            <person name="Angers B."/>
            <person name="Qian P.Y."/>
        </authorList>
    </citation>
    <scope>NUCLEOTIDE SEQUENCE</scope>
    <source>
        <strain evidence="2">P08H-3</strain>
    </source>
</reference>
<evidence type="ECO:0000256" key="1">
    <source>
        <dbReference type="SAM" id="MobiDB-lite"/>
    </source>
</evidence>
<name>A0AAD9MYY9_9ANNE</name>
<gene>
    <name evidence="2" type="ORF">LSH36_456g03018</name>
</gene>
<keyword evidence="3" id="KW-1185">Reference proteome</keyword>
<comment type="caution">
    <text evidence="2">The sequence shown here is derived from an EMBL/GenBank/DDBJ whole genome shotgun (WGS) entry which is preliminary data.</text>
</comment>
<protein>
    <submittedName>
        <fullName evidence="2">Uncharacterized protein</fullName>
    </submittedName>
</protein>
<proteinExistence type="predicted"/>
<dbReference type="Proteomes" id="UP001208570">
    <property type="component" value="Unassembled WGS sequence"/>
</dbReference>
<feature type="compositionally biased region" description="Acidic residues" evidence="1">
    <location>
        <begin position="59"/>
        <end position="69"/>
    </location>
</feature>
<evidence type="ECO:0000313" key="2">
    <source>
        <dbReference type="EMBL" id="KAK2149363.1"/>
    </source>
</evidence>
<organism evidence="2 3">
    <name type="scientific">Paralvinella palmiformis</name>
    <dbReference type="NCBI Taxonomy" id="53620"/>
    <lineage>
        <taxon>Eukaryota</taxon>
        <taxon>Metazoa</taxon>
        <taxon>Spiralia</taxon>
        <taxon>Lophotrochozoa</taxon>
        <taxon>Annelida</taxon>
        <taxon>Polychaeta</taxon>
        <taxon>Sedentaria</taxon>
        <taxon>Canalipalpata</taxon>
        <taxon>Terebellida</taxon>
        <taxon>Terebelliformia</taxon>
        <taxon>Alvinellidae</taxon>
        <taxon>Paralvinella</taxon>
    </lineage>
</organism>
<sequence length="78" mass="9364">MSFESPDMAKDFPGLYRVPEVDSENHFEDEDKPSRRKDVLVRRRDSRPERRGKGYRMFEEEDSEEELVAEDTTKYPLH</sequence>
<feature type="compositionally biased region" description="Basic and acidic residues" evidence="1">
    <location>
        <begin position="32"/>
        <end position="58"/>
    </location>
</feature>
<feature type="region of interest" description="Disordered" evidence="1">
    <location>
        <begin position="1"/>
        <end position="78"/>
    </location>
</feature>